<dbReference type="Proteomes" id="UP000255411">
    <property type="component" value="Chromosome"/>
</dbReference>
<proteinExistence type="predicted"/>
<sequence length="54" mass="6153">MAKVLKTFTDVSTGLIYPIGDDYEGDRLKEFQELGFVEKESPKKTKKKVAKESE</sequence>
<dbReference type="EMBL" id="CP022601">
    <property type="protein sequence ID" value="AXJ12549.1"/>
    <property type="molecule type" value="Genomic_DNA"/>
</dbReference>
<reference evidence="1 2" key="1">
    <citation type="submission" date="2017-07" db="EMBL/GenBank/DDBJ databases">
        <title>Streptococcus pluranimalium as cause of bovine abortion.</title>
        <authorList>
            <person name="Rodriguez Campos S."/>
            <person name="Gobeli Brawand S."/>
            <person name="Brodard I."/>
            <person name="Rychener L."/>
            <person name="Perreten V."/>
        </authorList>
    </citation>
    <scope>NUCLEOTIDE SEQUENCE [LARGE SCALE GENOMIC DNA]</scope>
    <source>
        <strain evidence="1 2">14A0014</strain>
    </source>
</reference>
<gene>
    <name evidence="1" type="ORF">Sp14A_06200</name>
</gene>
<name>A0A345VIJ7_9STRE</name>
<dbReference type="AlphaFoldDB" id="A0A345VIJ7"/>
<organism evidence="1 2">
    <name type="scientific">Streptococcus pluranimalium</name>
    <dbReference type="NCBI Taxonomy" id="82348"/>
    <lineage>
        <taxon>Bacteria</taxon>
        <taxon>Bacillati</taxon>
        <taxon>Bacillota</taxon>
        <taxon>Bacilli</taxon>
        <taxon>Lactobacillales</taxon>
        <taxon>Streptococcaceae</taxon>
        <taxon>Streptococcus</taxon>
    </lineage>
</organism>
<evidence type="ECO:0000313" key="1">
    <source>
        <dbReference type="EMBL" id="AXJ12549.1"/>
    </source>
</evidence>
<evidence type="ECO:0000313" key="2">
    <source>
        <dbReference type="Proteomes" id="UP000255411"/>
    </source>
</evidence>
<dbReference type="RefSeq" id="WP_205407087.1">
    <property type="nucleotide sequence ID" value="NZ_CP022601.1"/>
</dbReference>
<protein>
    <submittedName>
        <fullName evidence="1">Uncharacterized protein</fullName>
    </submittedName>
</protein>
<accession>A0A345VIJ7</accession>